<organism evidence="2 3">
    <name type="scientific">Thermomicrobium roseum (strain ATCC 27502 / DSM 5159 / P-2)</name>
    <dbReference type="NCBI Taxonomy" id="309801"/>
    <lineage>
        <taxon>Bacteria</taxon>
        <taxon>Pseudomonadati</taxon>
        <taxon>Thermomicrobiota</taxon>
        <taxon>Thermomicrobia</taxon>
        <taxon>Thermomicrobiales</taxon>
        <taxon>Thermomicrobiaceae</taxon>
        <taxon>Thermomicrobium</taxon>
    </lineage>
</organism>
<dbReference type="RefSeq" id="WP_012643252.1">
    <property type="nucleotide sequence ID" value="NC_011961.1"/>
</dbReference>
<dbReference type="EMBL" id="CP001276">
    <property type="protein sequence ID" value="ACM07265.1"/>
    <property type="molecule type" value="Genomic_DNA"/>
</dbReference>
<dbReference type="OrthoDB" id="165205at2"/>
<evidence type="ECO:0000313" key="2">
    <source>
        <dbReference type="EMBL" id="ACM07265.1"/>
    </source>
</evidence>
<keyword evidence="2" id="KW-0614">Plasmid</keyword>
<dbReference type="CDD" id="cd05403">
    <property type="entry name" value="NT_KNTase_like"/>
    <property type="match status" value="1"/>
</dbReference>
<proteinExistence type="predicted"/>
<dbReference type="Proteomes" id="UP000000447">
    <property type="component" value="Plasmid unnamed"/>
</dbReference>
<keyword evidence="3" id="KW-1185">Reference proteome</keyword>
<dbReference type="InterPro" id="IPR041633">
    <property type="entry name" value="Polbeta"/>
</dbReference>
<accession>B9L4T5</accession>
<dbReference type="InterPro" id="IPR043519">
    <property type="entry name" value="NT_sf"/>
</dbReference>
<protein>
    <submittedName>
        <fullName evidence="2">DNA polymerase, beta domain protein region</fullName>
    </submittedName>
</protein>
<dbReference type="SUPFAM" id="SSF81301">
    <property type="entry name" value="Nucleotidyltransferase"/>
    <property type="match status" value="1"/>
</dbReference>
<geneLocation type="plasmid" evidence="3">
    <name>Tros</name>
</geneLocation>
<dbReference type="AlphaFoldDB" id="B9L4T5"/>
<feature type="domain" description="Polymerase beta nucleotidyltransferase" evidence="1">
    <location>
        <begin position="28"/>
        <end position="114"/>
    </location>
</feature>
<dbReference type="PANTHER" id="PTHR43449:SF1">
    <property type="entry name" value="POLYMERASE BETA NUCLEOTIDYLTRANSFERASE DOMAIN-CONTAINING PROTEIN"/>
    <property type="match status" value="1"/>
</dbReference>
<name>B9L4T5_THERP</name>
<reference evidence="2 3" key="1">
    <citation type="journal article" date="2009" name="PLoS ONE">
        <title>Complete genome sequence of the aerobic CO-oxidizing thermophile Thermomicrobium roseum.</title>
        <authorList>
            <person name="Wu D."/>
            <person name="Raymond J."/>
            <person name="Wu M."/>
            <person name="Chatterji S."/>
            <person name="Ren Q."/>
            <person name="Graham J.E."/>
            <person name="Bryant D.A."/>
            <person name="Robb F."/>
            <person name="Colman A."/>
            <person name="Tallon L.J."/>
            <person name="Badger J.H."/>
            <person name="Madupu R."/>
            <person name="Ward N.L."/>
            <person name="Eisen J.A."/>
        </authorList>
    </citation>
    <scope>NUCLEOTIDE SEQUENCE [LARGE SCALE GENOMIC DNA]</scope>
    <source>
        <strain evidence="3">ATCC 27502 / DSM 5159 / P-2</strain>
        <plasmid evidence="2">unnamed</plasmid>
    </source>
</reference>
<evidence type="ECO:0000313" key="3">
    <source>
        <dbReference type="Proteomes" id="UP000000447"/>
    </source>
</evidence>
<evidence type="ECO:0000259" key="1">
    <source>
        <dbReference type="Pfam" id="PF18765"/>
    </source>
</evidence>
<gene>
    <name evidence="2" type="ordered locus">trd_A0799</name>
</gene>
<dbReference type="PANTHER" id="PTHR43449">
    <property type="entry name" value="NUCLEOTIDYLTRANSFERASE"/>
    <property type="match status" value="1"/>
</dbReference>
<sequence>MSPAETHVATDPIEAWLTEAVERLVRAIDPERILLFGSFAKGQAGRRSDIDLIVVWNTDLGPLDRIGLVLELLADAPRPVDVLVYTPTEFAERSELPFLRGILREARLLYERRETPARGTPMAAPS</sequence>
<dbReference type="Pfam" id="PF18765">
    <property type="entry name" value="Polbeta"/>
    <property type="match status" value="1"/>
</dbReference>
<dbReference type="HOGENOM" id="CLU_130257_9_5_0"/>
<dbReference type="eggNOG" id="COG1708">
    <property type="taxonomic scope" value="Bacteria"/>
</dbReference>
<dbReference type="KEGG" id="tro:trd_A0799"/>
<dbReference type="Gene3D" id="3.30.460.10">
    <property type="entry name" value="Beta Polymerase, domain 2"/>
    <property type="match status" value="1"/>
</dbReference>